<comment type="caution">
    <text evidence="1">The sequence shown here is derived from an EMBL/GenBank/DDBJ whole genome shotgun (WGS) entry which is preliminary data.</text>
</comment>
<sequence length="337" mass="38315">MKAWIKQLLYNIKQSLGAVFLCFLSKNLKFVSVSFRKIGYTICKRFQRRPVMAKTFFIPNKESILGQQEVLTAKSILALVEGLESHSYDAVYLRQPLNRLEYIECGIVGQSQFLFKVNYADSQKGYQVVIPDFLTRADWEIVETLLQALSGKLGEAVEGIEDFDFETYFRETVKQYLADKAARLVYCQGLLSPIYLNKEYLESFLAEDGLARFEELVKKVQGSDAYLASVKFYPDAQGKVHGIYHLAQGVKTILPKEPFVPAPYTEQLAGKELVWEIDLVTISGYGSKAEDYDSIARLDYAKFLESLPTAFYQQLDANQLEVQAILGKDFEELASIE</sequence>
<evidence type="ECO:0000313" key="1">
    <source>
        <dbReference type="EMBL" id="EFM31970.1"/>
    </source>
</evidence>
<reference evidence="1 2" key="1">
    <citation type="submission" date="2010-07" db="EMBL/GenBank/DDBJ databases">
        <authorList>
            <person name="Muzny D."/>
            <person name="Qin X."/>
            <person name="Deng J."/>
            <person name="Jiang H."/>
            <person name="Liu Y."/>
            <person name="Qu J."/>
            <person name="Song X.-Z."/>
            <person name="Zhang L."/>
            <person name="Thornton R."/>
            <person name="Coyle M."/>
            <person name="Francisco L."/>
            <person name="Jackson L."/>
            <person name="Javaid M."/>
            <person name="Korchina V."/>
            <person name="Kovar C."/>
            <person name="Mata R."/>
            <person name="Mathew T."/>
            <person name="Ngo R."/>
            <person name="Nguyen L."/>
            <person name="Nguyen N."/>
            <person name="Okwuonu G."/>
            <person name="Ongeri F."/>
            <person name="Pham C."/>
            <person name="Simmons D."/>
            <person name="Wilczek-Boney K."/>
            <person name="Hale W."/>
            <person name="Jakkamsetti A."/>
            <person name="Pham P."/>
            <person name="Ruth R."/>
            <person name="San Lucas F."/>
            <person name="Warren J."/>
            <person name="Zhang J."/>
            <person name="Zhao Z."/>
            <person name="Zhou C."/>
            <person name="Zhu D."/>
            <person name="Lee S."/>
            <person name="Bess C."/>
            <person name="Blankenburg K."/>
            <person name="Forbes L."/>
            <person name="Fu Q."/>
            <person name="Gubbala S."/>
            <person name="Hirani K."/>
            <person name="Jayaseelan J.C."/>
            <person name="Lara F."/>
            <person name="Munidasa M."/>
            <person name="Palculict T."/>
            <person name="Patil S."/>
            <person name="Pu L.-L."/>
            <person name="Saada N."/>
            <person name="Tang L."/>
            <person name="Weissenberger G."/>
            <person name="Zhu Y."/>
            <person name="Hemphill L."/>
            <person name="Shang Y."/>
            <person name="Youmans B."/>
            <person name="Ayvaz T."/>
            <person name="Ross M."/>
            <person name="Santibanez J."/>
            <person name="Aqrawi P."/>
            <person name="Gross S."/>
            <person name="Joshi V."/>
            <person name="Fowler G."/>
            <person name="Nazareth L."/>
            <person name="Reid J."/>
            <person name="Worley K."/>
            <person name="Petrosino J."/>
            <person name="Highlander S."/>
            <person name="Gibbs R."/>
        </authorList>
    </citation>
    <scope>NUCLEOTIDE SEQUENCE [LARGE SCALE GENOMIC DNA]</scope>
    <source>
        <strain evidence="1 2">ATCC 6249</strain>
    </source>
</reference>
<accession>E0PNY5</accession>
<dbReference type="EMBL" id="AEEN01000010">
    <property type="protein sequence ID" value="EFM31970.1"/>
    <property type="molecule type" value="Genomic_DNA"/>
</dbReference>
<proteinExistence type="predicted"/>
<name>E0PNY5_STRMT</name>
<gene>
    <name evidence="1" type="ORF">HMPREF8571_0252</name>
</gene>
<dbReference type="Proteomes" id="UP000003823">
    <property type="component" value="Unassembled WGS sequence"/>
</dbReference>
<protein>
    <recommendedName>
        <fullName evidence="3">DUF4299 domain-containing protein</fullName>
    </recommendedName>
</protein>
<evidence type="ECO:0008006" key="3">
    <source>
        <dbReference type="Google" id="ProtNLM"/>
    </source>
</evidence>
<organism evidence="1 2">
    <name type="scientific">Streptococcus mitis ATCC 6249</name>
    <dbReference type="NCBI Taxonomy" id="864567"/>
    <lineage>
        <taxon>Bacteria</taxon>
        <taxon>Bacillati</taxon>
        <taxon>Bacillota</taxon>
        <taxon>Bacilli</taxon>
        <taxon>Lactobacillales</taxon>
        <taxon>Streptococcaceae</taxon>
        <taxon>Streptococcus</taxon>
        <taxon>Streptococcus mitis group</taxon>
    </lineage>
</organism>
<evidence type="ECO:0000313" key="2">
    <source>
        <dbReference type="Proteomes" id="UP000003823"/>
    </source>
</evidence>
<dbReference type="AlphaFoldDB" id="E0PNY5"/>
<dbReference type="HOGENOM" id="CLU_075050_0_0_9"/>
<dbReference type="eggNOG" id="ENOG502ZB5J">
    <property type="taxonomic scope" value="Bacteria"/>
</dbReference>
<dbReference type="InterPro" id="IPR025387">
    <property type="entry name" value="DUF4299"/>
</dbReference>
<dbReference type="Pfam" id="PF14132">
    <property type="entry name" value="DUF4299"/>
    <property type="match status" value="1"/>
</dbReference>